<keyword evidence="7" id="KW-0472">Membrane</keyword>
<accession>A0A939PFM1</accession>
<evidence type="ECO:0000313" key="9">
    <source>
        <dbReference type="EMBL" id="MBO2448309.1"/>
    </source>
</evidence>
<dbReference type="InterPro" id="IPR013587">
    <property type="entry name" value="Nitrate/nitrite_sensing"/>
</dbReference>
<organism evidence="9 10">
    <name type="scientific">Actinomadura barringtoniae</name>
    <dbReference type="NCBI Taxonomy" id="1427535"/>
    <lineage>
        <taxon>Bacteria</taxon>
        <taxon>Bacillati</taxon>
        <taxon>Actinomycetota</taxon>
        <taxon>Actinomycetes</taxon>
        <taxon>Streptosporangiales</taxon>
        <taxon>Thermomonosporaceae</taxon>
        <taxon>Actinomadura</taxon>
    </lineage>
</organism>
<evidence type="ECO:0000313" key="10">
    <source>
        <dbReference type="Proteomes" id="UP000669179"/>
    </source>
</evidence>
<feature type="domain" description="Histidine kinase/HSP90-like ATPase" evidence="8">
    <location>
        <begin position="535"/>
        <end position="645"/>
    </location>
</feature>
<dbReference type="SMART" id="SM00387">
    <property type="entry name" value="HATPase_c"/>
    <property type="match status" value="1"/>
</dbReference>
<dbReference type="GO" id="GO:0004673">
    <property type="term" value="F:protein histidine kinase activity"/>
    <property type="evidence" value="ECO:0007669"/>
    <property type="project" value="UniProtKB-EC"/>
</dbReference>
<comment type="caution">
    <text evidence="9">The sequence shown here is derived from an EMBL/GenBank/DDBJ whole genome shotgun (WGS) entry which is preliminary data.</text>
</comment>
<dbReference type="EC" id="2.7.13.3" evidence="2"/>
<dbReference type="Pfam" id="PF08376">
    <property type="entry name" value="NIT"/>
    <property type="match status" value="1"/>
</dbReference>
<dbReference type="InterPro" id="IPR050428">
    <property type="entry name" value="TCS_sensor_his_kinase"/>
</dbReference>
<gene>
    <name evidence="9" type="ORF">J4573_14485</name>
</gene>
<evidence type="ECO:0000259" key="8">
    <source>
        <dbReference type="SMART" id="SM00387"/>
    </source>
</evidence>
<protein>
    <recommendedName>
        <fullName evidence="2">histidine kinase</fullName>
        <ecNumber evidence="2">2.7.13.3</ecNumber>
    </recommendedName>
</protein>
<keyword evidence="3" id="KW-0597">Phosphoprotein</keyword>
<feature type="transmembrane region" description="Helical" evidence="7">
    <location>
        <begin position="29"/>
        <end position="51"/>
    </location>
</feature>
<proteinExistence type="predicted"/>
<dbReference type="Proteomes" id="UP000669179">
    <property type="component" value="Unassembled WGS sequence"/>
</dbReference>
<evidence type="ECO:0000256" key="2">
    <source>
        <dbReference type="ARBA" id="ARBA00012438"/>
    </source>
</evidence>
<evidence type="ECO:0000256" key="5">
    <source>
        <dbReference type="ARBA" id="ARBA00022777"/>
    </source>
</evidence>
<dbReference type="InterPro" id="IPR003594">
    <property type="entry name" value="HATPase_dom"/>
</dbReference>
<dbReference type="Gene3D" id="6.10.340.10">
    <property type="match status" value="1"/>
</dbReference>
<sequence>MSPAKAEPDATTADEAHGRPHRRPRRRPVWVRIAALLVVPLLSLVAIWAFAANLTLDAALSKSAAERANDKIGLPGSLVSSNLQAERALSVVFLTTGDRGRAQLAEQRARTDTAEAAFRRTALSPKVRSDAGADIRQRLDDVSAKLSELRGLRAAIDGRSIDRAEAISRYDTLLDSTLRLFSGLVIIKDIGIIQSGRALINIGWSREYMMREDCLMLAAQAQHGRLTAAERGDFARWAGASRGFYQVGTVDLNSRLSPTMDTFTQSPDYRRYRELEDEIIASGGRPTAAQLTEWAQLTPRLNAGWAQVVNATGAVLTEQAKPIGQSIARQLVVAGGLGLAAVLVSVVLSVLFGRGLGRELRELQRVARHLAEDRLPSVVARLRRGERVDLSAEAPPLTVGRTAEVGRVADALTQVQHTAVASAIGEASLRQGINRVFLNLAWRSQSLLHRQLQLLDSMERRADSEVLEDLFRLDHLTTRMRRHAEGLVILSGASPGRGWSRPLPMVDVLRAAVAEVEDYARVEVSTNEEISLVGTAAADIVHLLAELIENATMFSPPNTEVSVRGEPVGQGYAIEIVDRGIGLDEAERARLNQILARPPEFDFADTDRLGLFVVGRLAARRKVRVGLQPSFYGGTTAIVVLPHALVVSALEAGPAPASLPEGGQELPPRQRADEGARGPAEGGPAEGVPAEGPPPAWPPVPGDAASPVHASPASGTADKPVLTRRKRMENLVPQLRASAQARGASQEPGRSWAEVPAERTEQEATDTRDLWGAIQGGWERGRDDETEAAPDQAPGEGTE</sequence>
<evidence type="ECO:0000256" key="3">
    <source>
        <dbReference type="ARBA" id="ARBA00022553"/>
    </source>
</evidence>
<reference evidence="9" key="1">
    <citation type="submission" date="2021-03" db="EMBL/GenBank/DDBJ databases">
        <authorList>
            <person name="Kanchanasin P."/>
            <person name="Saeng-In P."/>
            <person name="Phongsopitanun W."/>
            <person name="Yuki M."/>
            <person name="Kudo T."/>
            <person name="Ohkuma M."/>
            <person name="Tanasupawat S."/>
        </authorList>
    </citation>
    <scope>NUCLEOTIDE SEQUENCE</scope>
    <source>
        <strain evidence="9">GKU 128</strain>
    </source>
</reference>
<keyword evidence="10" id="KW-1185">Reference proteome</keyword>
<evidence type="ECO:0000256" key="6">
    <source>
        <dbReference type="SAM" id="MobiDB-lite"/>
    </source>
</evidence>
<keyword evidence="7" id="KW-1133">Transmembrane helix</keyword>
<evidence type="ECO:0000256" key="4">
    <source>
        <dbReference type="ARBA" id="ARBA00022679"/>
    </source>
</evidence>
<dbReference type="RefSeq" id="WP_208255949.1">
    <property type="nucleotide sequence ID" value="NZ_JAGEOJ010000005.1"/>
</dbReference>
<dbReference type="AlphaFoldDB" id="A0A939PFM1"/>
<dbReference type="PANTHER" id="PTHR45436:SF5">
    <property type="entry name" value="SENSOR HISTIDINE KINASE TRCS"/>
    <property type="match status" value="1"/>
</dbReference>
<evidence type="ECO:0000256" key="7">
    <source>
        <dbReference type="SAM" id="Phobius"/>
    </source>
</evidence>
<feature type="transmembrane region" description="Helical" evidence="7">
    <location>
        <begin position="331"/>
        <end position="352"/>
    </location>
</feature>
<dbReference type="EMBL" id="JAGEOJ010000005">
    <property type="protein sequence ID" value="MBO2448309.1"/>
    <property type="molecule type" value="Genomic_DNA"/>
</dbReference>
<feature type="compositionally biased region" description="Basic and acidic residues" evidence="6">
    <location>
        <begin position="756"/>
        <end position="769"/>
    </location>
</feature>
<keyword evidence="7" id="KW-0812">Transmembrane</keyword>
<comment type="catalytic activity">
    <reaction evidence="1">
        <text>ATP + protein L-histidine = ADP + protein N-phospho-L-histidine.</text>
        <dbReference type="EC" id="2.7.13.3"/>
    </reaction>
</comment>
<name>A0A939PFM1_9ACTN</name>
<feature type="compositionally biased region" description="Pro residues" evidence="6">
    <location>
        <begin position="691"/>
        <end position="701"/>
    </location>
</feature>
<dbReference type="InterPro" id="IPR036890">
    <property type="entry name" value="HATPase_C_sf"/>
</dbReference>
<dbReference type="GO" id="GO:0000160">
    <property type="term" value="P:phosphorelay signal transduction system"/>
    <property type="evidence" value="ECO:0007669"/>
    <property type="project" value="TreeGrafter"/>
</dbReference>
<dbReference type="PANTHER" id="PTHR45436">
    <property type="entry name" value="SENSOR HISTIDINE KINASE YKOH"/>
    <property type="match status" value="1"/>
</dbReference>
<dbReference type="Gene3D" id="3.30.565.10">
    <property type="entry name" value="Histidine kinase-like ATPase, C-terminal domain"/>
    <property type="match status" value="1"/>
</dbReference>
<feature type="region of interest" description="Disordered" evidence="6">
    <location>
        <begin position="656"/>
        <end position="799"/>
    </location>
</feature>
<dbReference type="SUPFAM" id="SSF55874">
    <property type="entry name" value="ATPase domain of HSP90 chaperone/DNA topoisomerase II/histidine kinase"/>
    <property type="match status" value="1"/>
</dbReference>
<keyword evidence="5 9" id="KW-0418">Kinase</keyword>
<dbReference type="GO" id="GO:0005886">
    <property type="term" value="C:plasma membrane"/>
    <property type="evidence" value="ECO:0007669"/>
    <property type="project" value="TreeGrafter"/>
</dbReference>
<keyword evidence="4" id="KW-0808">Transferase</keyword>
<feature type="region of interest" description="Disordered" evidence="6">
    <location>
        <begin position="1"/>
        <end position="24"/>
    </location>
</feature>
<evidence type="ECO:0000256" key="1">
    <source>
        <dbReference type="ARBA" id="ARBA00000085"/>
    </source>
</evidence>
<dbReference type="Pfam" id="PF02518">
    <property type="entry name" value="HATPase_c"/>
    <property type="match status" value="1"/>
</dbReference>